<sequence>MKKKMIPSKDRPTRPITIRMPVDVLEDLKRVAPTKDLPGYQSLIKFYIRQGLRLDLERLWESEERTKKLEAILTECGLKEEQMSKIWEALGSENPRKKTA</sequence>
<protein>
    <submittedName>
        <fullName evidence="1">Uncharacterized protein</fullName>
    </submittedName>
</protein>
<dbReference type="STRING" id="706587.Desti_3179"/>
<dbReference type="eggNOG" id="ENOG5032SVQ">
    <property type="taxonomic scope" value="Bacteria"/>
</dbReference>
<accession>I4C8E9</accession>
<gene>
    <name evidence="1" type="ordered locus">Desti_3179</name>
</gene>
<name>I4C8E9_DESTA</name>
<dbReference type="KEGG" id="dti:Desti_3179"/>
<organism evidence="1 2">
    <name type="scientific">Desulfomonile tiedjei (strain ATCC 49306 / DSM 6799 / DCB-1)</name>
    <dbReference type="NCBI Taxonomy" id="706587"/>
    <lineage>
        <taxon>Bacteria</taxon>
        <taxon>Pseudomonadati</taxon>
        <taxon>Thermodesulfobacteriota</taxon>
        <taxon>Desulfomonilia</taxon>
        <taxon>Desulfomonilales</taxon>
        <taxon>Desulfomonilaceae</taxon>
        <taxon>Desulfomonile</taxon>
    </lineage>
</organism>
<proteinExistence type="predicted"/>
<dbReference type="HOGENOM" id="CLU_163980_0_0_7"/>
<keyword evidence="2" id="KW-1185">Reference proteome</keyword>
<dbReference type="RefSeq" id="WP_014810977.1">
    <property type="nucleotide sequence ID" value="NC_018025.1"/>
</dbReference>
<evidence type="ECO:0000313" key="1">
    <source>
        <dbReference type="EMBL" id="AFM25840.1"/>
    </source>
</evidence>
<evidence type="ECO:0000313" key="2">
    <source>
        <dbReference type="Proteomes" id="UP000006055"/>
    </source>
</evidence>
<dbReference type="Proteomes" id="UP000006055">
    <property type="component" value="Chromosome"/>
</dbReference>
<dbReference type="OrthoDB" id="6658216at2"/>
<dbReference type="EMBL" id="CP003360">
    <property type="protein sequence ID" value="AFM25840.1"/>
    <property type="molecule type" value="Genomic_DNA"/>
</dbReference>
<dbReference type="AlphaFoldDB" id="I4C8E9"/>
<reference evidence="2" key="1">
    <citation type="submission" date="2012-06" db="EMBL/GenBank/DDBJ databases">
        <title>Complete sequence of chromosome of Desulfomonile tiedjei DSM 6799.</title>
        <authorList>
            <person name="Lucas S."/>
            <person name="Copeland A."/>
            <person name="Lapidus A."/>
            <person name="Glavina del Rio T."/>
            <person name="Dalin E."/>
            <person name="Tice H."/>
            <person name="Bruce D."/>
            <person name="Goodwin L."/>
            <person name="Pitluck S."/>
            <person name="Peters L."/>
            <person name="Ovchinnikova G."/>
            <person name="Zeytun A."/>
            <person name="Lu M."/>
            <person name="Kyrpides N."/>
            <person name="Mavromatis K."/>
            <person name="Ivanova N."/>
            <person name="Brettin T."/>
            <person name="Detter J.C."/>
            <person name="Han C."/>
            <person name="Larimer F."/>
            <person name="Land M."/>
            <person name="Hauser L."/>
            <person name="Markowitz V."/>
            <person name="Cheng J.-F."/>
            <person name="Hugenholtz P."/>
            <person name="Woyke T."/>
            <person name="Wu D."/>
            <person name="Spring S."/>
            <person name="Schroeder M."/>
            <person name="Brambilla E."/>
            <person name="Klenk H.-P."/>
            <person name="Eisen J.A."/>
        </authorList>
    </citation>
    <scope>NUCLEOTIDE SEQUENCE [LARGE SCALE GENOMIC DNA]</scope>
    <source>
        <strain evidence="2">ATCC 49306 / DSM 6799 / DCB-1</strain>
    </source>
</reference>